<dbReference type="Proteomes" id="UP001589747">
    <property type="component" value="Unassembled WGS sequence"/>
</dbReference>
<accession>A0ABV5KVX6</accession>
<gene>
    <name evidence="1" type="ORF">ACFFSY_25850</name>
</gene>
<evidence type="ECO:0000313" key="2">
    <source>
        <dbReference type="Proteomes" id="UP001589747"/>
    </source>
</evidence>
<dbReference type="RefSeq" id="WP_377499596.1">
    <property type="nucleotide sequence ID" value="NZ_JBHMDO010000042.1"/>
</dbReference>
<keyword evidence="2" id="KW-1185">Reference proteome</keyword>
<dbReference type="EMBL" id="JBHMDO010000042">
    <property type="protein sequence ID" value="MFB9329376.1"/>
    <property type="molecule type" value="Genomic_DNA"/>
</dbReference>
<reference evidence="1 2" key="1">
    <citation type="submission" date="2024-09" db="EMBL/GenBank/DDBJ databases">
        <authorList>
            <person name="Sun Q."/>
            <person name="Mori K."/>
        </authorList>
    </citation>
    <scope>NUCLEOTIDE SEQUENCE [LARGE SCALE GENOMIC DNA]</scope>
    <source>
        <strain evidence="1 2">TISTR 2452</strain>
    </source>
</reference>
<name>A0ABV5KVX6_9BACL</name>
<evidence type="ECO:0000313" key="1">
    <source>
        <dbReference type="EMBL" id="MFB9329376.1"/>
    </source>
</evidence>
<proteinExistence type="predicted"/>
<evidence type="ECO:0008006" key="3">
    <source>
        <dbReference type="Google" id="ProtNLM"/>
    </source>
</evidence>
<organism evidence="1 2">
    <name type="scientific">Paenibacillus aurantiacus</name>
    <dbReference type="NCBI Taxonomy" id="1936118"/>
    <lineage>
        <taxon>Bacteria</taxon>
        <taxon>Bacillati</taxon>
        <taxon>Bacillota</taxon>
        <taxon>Bacilli</taxon>
        <taxon>Bacillales</taxon>
        <taxon>Paenibacillaceae</taxon>
        <taxon>Paenibacillus</taxon>
    </lineage>
</organism>
<sequence>MNRKYKANGFILAAVVLLAILIIYTSGKDKQLYGNDNESVIKAIQSIDSHRNAEVELLETRDMGDDRYVAFLANNEPAYIHFRRNNKGNYGMIDSEGPAAYDFADFLIHPNKQAGSPPQFLFVSNERSEVAKLELSVNDETIEQTFPVGQKKATWLELPKTEGDSYRFDYKYYDEAGSLLNPPN</sequence>
<protein>
    <recommendedName>
        <fullName evidence="3">DUF5590 domain-containing protein</fullName>
    </recommendedName>
</protein>
<comment type="caution">
    <text evidence="1">The sequence shown here is derived from an EMBL/GenBank/DDBJ whole genome shotgun (WGS) entry which is preliminary data.</text>
</comment>